<organism evidence="3 4">
    <name type="scientific">Paractinoplanes deccanensis</name>
    <dbReference type="NCBI Taxonomy" id="113561"/>
    <lineage>
        <taxon>Bacteria</taxon>
        <taxon>Bacillati</taxon>
        <taxon>Actinomycetota</taxon>
        <taxon>Actinomycetes</taxon>
        <taxon>Micromonosporales</taxon>
        <taxon>Micromonosporaceae</taxon>
        <taxon>Paractinoplanes</taxon>
    </lineage>
</organism>
<gene>
    <name evidence="3" type="ORF">Ade02nite_41950</name>
</gene>
<dbReference type="InterPro" id="IPR011701">
    <property type="entry name" value="MFS"/>
</dbReference>
<dbReference type="InterPro" id="IPR036259">
    <property type="entry name" value="MFS_trans_sf"/>
</dbReference>
<name>A0ABQ3Y6D9_9ACTN</name>
<evidence type="ECO:0000256" key="1">
    <source>
        <dbReference type="SAM" id="MobiDB-lite"/>
    </source>
</evidence>
<dbReference type="InterPro" id="IPR053160">
    <property type="entry name" value="MFS_DHA3_Transporter"/>
</dbReference>
<keyword evidence="2" id="KW-1133">Transmembrane helix</keyword>
<feature type="transmembrane region" description="Helical" evidence="2">
    <location>
        <begin position="268"/>
        <end position="287"/>
    </location>
</feature>
<feature type="compositionally biased region" description="Pro residues" evidence="1">
    <location>
        <begin position="173"/>
        <end position="194"/>
    </location>
</feature>
<feature type="transmembrane region" description="Helical" evidence="2">
    <location>
        <begin position="347"/>
        <end position="368"/>
    </location>
</feature>
<evidence type="ECO:0000313" key="4">
    <source>
        <dbReference type="Proteomes" id="UP000609879"/>
    </source>
</evidence>
<feature type="transmembrane region" description="Helical" evidence="2">
    <location>
        <begin position="82"/>
        <end position="105"/>
    </location>
</feature>
<dbReference type="PANTHER" id="PTHR23530:SF1">
    <property type="entry name" value="PERMEASE, MAJOR FACILITATOR SUPERFAMILY-RELATED"/>
    <property type="match status" value="1"/>
</dbReference>
<keyword evidence="4" id="KW-1185">Reference proteome</keyword>
<feature type="transmembrane region" description="Helical" evidence="2">
    <location>
        <begin position="374"/>
        <end position="392"/>
    </location>
</feature>
<evidence type="ECO:0000256" key="2">
    <source>
        <dbReference type="SAM" id="Phobius"/>
    </source>
</evidence>
<comment type="caution">
    <text evidence="3">The sequence shown here is derived from an EMBL/GenBank/DDBJ whole genome shotgun (WGS) entry which is preliminary data.</text>
</comment>
<dbReference type="Pfam" id="PF07690">
    <property type="entry name" value="MFS_1"/>
    <property type="match status" value="1"/>
</dbReference>
<keyword evidence="2" id="KW-0812">Transmembrane</keyword>
<dbReference type="Gene3D" id="1.20.1250.20">
    <property type="entry name" value="MFS general substrate transporter like domains"/>
    <property type="match status" value="1"/>
</dbReference>
<protein>
    <submittedName>
        <fullName evidence="3">MFS transporter</fullName>
    </submittedName>
</protein>
<dbReference type="SUPFAM" id="SSF103473">
    <property type="entry name" value="MFS general substrate transporter"/>
    <property type="match status" value="1"/>
</dbReference>
<dbReference type="PANTHER" id="PTHR23530">
    <property type="entry name" value="TRANSPORT PROTEIN-RELATED"/>
    <property type="match status" value="1"/>
</dbReference>
<reference evidence="3 4" key="1">
    <citation type="submission" date="2021-01" db="EMBL/GenBank/DDBJ databases">
        <title>Whole genome shotgun sequence of Actinoplanes deccanensis NBRC 13994.</title>
        <authorList>
            <person name="Komaki H."/>
            <person name="Tamura T."/>
        </authorList>
    </citation>
    <scope>NUCLEOTIDE SEQUENCE [LARGE SCALE GENOMIC DNA]</scope>
    <source>
        <strain evidence="3 4">NBRC 13994</strain>
    </source>
</reference>
<dbReference type="RefSeq" id="WP_203766161.1">
    <property type="nucleotide sequence ID" value="NZ_BAAABO010000016.1"/>
</dbReference>
<dbReference type="Proteomes" id="UP000609879">
    <property type="component" value="Unassembled WGS sequence"/>
</dbReference>
<feature type="transmembrane region" description="Helical" evidence="2">
    <location>
        <begin position="117"/>
        <end position="136"/>
    </location>
</feature>
<proteinExistence type="predicted"/>
<accession>A0ABQ3Y6D9</accession>
<keyword evidence="2" id="KW-0472">Membrane</keyword>
<feature type="region of interest" description="Disordered" evidence="1">
    <location>
        <begin position="171"/>
        <end position="206"/>
    </location>
</feature>
<evidence type="ECO:0000313" key="3">
    <source>
        <dbReference type="EMBL" id="GID75554.1"/>
    </source>
</evidence>
<feature type="transmembrane region" description="Helical" evidence="2">
    <location>
        <begin position="59"/>
        <end position="76"/>
    </location>
</feature>
<feature type="transmembrane region" description="Helical" evidence="2">
    <location>
        <begin position="12"/>
        <end position="38"/>
    </location>
</feature>
<dbReference type="EMBL" id="BOMI01000082">
    <property type="protein sequence ID" value="GID75554.1"/>
    <property type="molecule type" value="Genomic_DNA"/>
</dbReference>
<feature type="transmembrane region" description="Helical" evidence="2">
    <location>
        <begin position="293"/>
        <end position="326"/>
    </location>
</feature>
<sequence>MRALSEGVPLYPVYALLFADAGLTTAQVSSLFVIWSVVAFAAEVPSGALADVWSRKRSYAAGELLTAAGYALWLLWPSYPGFALGFVLWGLGGSLGSGALEALVYDALSDERAYTRLIGRAETVSILAMLAATLLATPALHAGGYLLVGALSIAVKLIGALLALHLPETRSAPAPPHTPAPPPTAPQPPPPAGPTPDRHPALLPLHPHHEPDISEISYWHTLRDGVREAVGTRVVARALLVAALVPGFSALDEYLPLLTRDKGAPTDVVPLLFAVTALAMAAGSALAERGRGLGWALCAAATLLAAGALAPHLAGMVAVSAAFGLLQYAMIRAEARLQATITGRARTTVLSVAGFASEVFAVLLYLGFAVDLPLAVLFALAGVPLVLTALLAA</sequence>
<feature type="transmembrane region" description="Helical" evidence="2">
    <location>
        <begin position="142"/>
        <end position="164"/>
    </location>
</feature>